<dbReference type="EC" id="5.4.3.8" evidence="9"/>
<dbReference type="Proteomes" id="UP000267019">
    <property type="component" value="Unassembled WGS sequence"/>
</dbReference>
<dbReference type="Gene3D" id="3.40.640.10">
    <property type="entry name" value="Type I PLP-dependent aspartate aminotransferase-like (Major domain)"/>
    <property type="match status" value="1"/>
</dbReference>
<accession>A0A660KYI5</accession>
<feature type="modified residue" description="N6-(pyridoxal phosphate)lysine" evidence="9">
    <location>
        <position position="266"/>
    </location>
</feature>
<evidence type="ECO:0000313" key="10">
    <source>
        <dbReference type="EMBL" id="RKQ85424.1"/>
    </source>
</evidence>
<dbReference type="InterPro" id="IPR015421">
    <property type="entry name" value="PyrdxlP-dep_Trfase_major"/>
</dbReference>
<dbReference type="AlphaFoldDB" id="A0A660KYI5"/>
<keyword evidence="11" id="KW-1185">Reference proteome</keyword>
<comment type="cofactor">
    <cofactor evidence="2 9">
        <name>pyridoxal 5'-phosphate</name>
        <dbReference type="ChEBI" id="CHEBI:597326"/>
    </cofactor>
</comment>
<sequence length="430" mass="46438">MCATNEEWFTRAERLFPGGVNSPARAYAAVGGTPPVFVRGEGAYVYDVEGKRYIDYLAAYGPLILGHAHPAIVSAISRAAAEGTVLGTTTTYEVEFAERLQSAIPSLERLRFTTSGTEGVMSAIRVARAFTGRTTIVKFSGCYHGHADPVLGDAGSGTATVGLSHVAGVPAETLRDVWSLPYNDPETLRTTMRKRGERVAAVLVEPVVGNFGIVPPEPEFLRTIHEEAARAGALVIYDEVITAFRFAYGAVQSLLGYTPDLTVLGKIIGGGVPIGAFGGRRDVLELLAPLGPTFQAGTFAGNPLAMRAGLALLDVLAKENPYGELERKAIRLAEGLTAAARRYRLPFTVNRFGGAFSTHFVDGPVRTYADARRADDRLFSRFFHGLRERGILIAPSKYEAWFTMVPHTWDDVEATLRAAEDVFAELARIA</sequence>
<proteinExistence type="inferred from homology"/>
<dbReference type="PROSITE" id="PS00600">
    <property type="entry name" value="AA_TRANSFER_CLASS_3"/>
    <property type="match status" value="1"/>
</dbReference>
<dbReference type="HAMAP" id="MF_00375">
    <property type="entry name" value="HemL_aminotrans_3"/>
    <property type="match status" value="1"/>
</dbReference>
<name>A0A660KYI5_9BACL</name>
<keyword evidence="8 9" id="KW-0627">Porphyrin biosynthesis</keyword>
<keyword evidence="7 9" id="KW-0413">Isomerase</keyword>
<comment type="subcellular location">
    <subcellularLocation>
        <location evidence="9">Cytoplasm</location>
    </subcellularLocation>
</comment>
<dbReference type="GO" id="GO:0030170">
    <property type="term" value="F:pyridoxal phosphate binding"/>
    <property type="evidence" value="ECO:0007669"/>
    <property type="project" value="InterPro"/>
</dbReference>
<dbReference type="PANTHER" id="PTHR43713">
    <property type="entry name" value="GLUTAMATE-1-SEMIALDEHYDE 2,1-AMINOMUTASE"/>
    <property type="match status" value="1"/>
</dbReference>
<dbReference type="Gene3D" id="3.90.1150.10">
    <property type="entry name" value="Aspartate Aminotransferase, domain 1"/>
    <property type="match status" value="1"/>
</dbReference>
<evidence type="ECO:0000256" key="5">
    <source>
        <dbReference type="ARBA" id="ARBA00022490"/>
    </source>
</evidence>
<evidence type="ECO:0000313" key="11">
    <source>
        <dbReference type="Proteomes" id="UP000267019"/>
    </source>
</evidence>
<comment type="catalytic activity">
    <reaction evidence="1 9">
        <text>(S)-4-amino-5-oxopentanoate = 5-aminolevulinate</text>
        <dbReference type="Rhea" id="RHEA:14265"/>
        <dbReference type="ChEBI" id="CHEBI:57501"/>
        <dbReference type="ChEBI" id="CHEBI:356416"/>
        <dbReference type="EC" id="5.4.3.8"/>
    </reaction>
</comment>
<dbReference type="PANTHER" id="PTHR43713:SF1">
    <property type="entry name" value="GLUTAMATE-1-SEMIALDEHYDE 2,1-AMINOMUTASE 2"/>
    <property type="match status" value="1"/>
</dbReference>
<dbReference type="Pfam" id="PF00202">
    <property type="entry name" value="Aminotran_3"/>
    <property type="match status" value="1"/>
</dbReference>
<dbReference type="GO" id="GO:0006782">
    <property type="term" value="P:protoporphyrinogen IX biosynthetic process"/>
    <property type="evidence" value="ECO:0007669"/>
    <property type="project" value="UniProtKB-UniRule"/>
</dbReference>
<dbReference type="OrthoDB" id="9801052at2"/>
<evidence type="ECO:0000256" key="9">
    <source>
        <dbReference type="HAMAP-Rule" id="MF_00375"/>
    </source>
</evidence>
<dbReference type="InterPro" id="IPR015424">
    <property type="entry name" value="PyrdxlP-dep_Trfase"/>
</dbReference>
<dbReference type="SUPFAM" id="SSF53383">
    <property type="entry name" value="PLP-dependent transferases"/>
    <property type="match status" value="1"/>
</dbReference>
<dbReference type="InterPro" id="IPR049704">
    <property type="entry name" value="Aminotrans_3_PPA_site"/>
</dbReference>
<dbReference type="NCBIfam" id="NF000818">
    <property type="entry name" value="PRK00062.1"/>
    <property type="match status" value="1"/>
</dbReference>
<dbReference type="CDD" id="cd00610">
    <property type="entry name" value="OAT_like"/>
    <property type="match status" value="1"/>
</dbReference>
<comment type="caution">
    <text evidence="10">The sequence shown here is derived from an EMBL/GenBank/DDBJ whole genome shotgun (WGS) entry which is preliminary data.</text>
</comment>
<dbReference type="UniPathway" id="UPA00251">
    <property type="reaction ID" value="UER00317"/>
</dbReference>
<comment type="similarity">
    <text evidence="4 9">Belongs to the class-III pyridoxal-phosphate-dependent aminotransferase family. HemL subfamily.</text>
</comment>
<evidence type="ECO:0000256" key="4">
    <source>
        <dbReference type="ARBA" id="ARBA00008981"/>
    </source>
</evidence>
<comment type="subunit">
    <text evidence="9">Homodimer.</text>
</comment>
<evidence type="ECO:0000256" key="6">
    <source>
        <dbReference type="ARBA" id="ARBA00022898"/>
    </source>
</evidence>
<gene>
    <name evidence="9" type="primary">hemL</name>
    <name evidence="10" type="ORF">C7438_0816</name>
</gene>
<evidence type="ECO:0000256" key="8">
    <source>
        <dbReference type="ARBA" id="ARBA00023244"/>
    </source>
</evidence>
<keyword evidence="5 9" id="KW-0963">Cytoplasm</keyword>
<dbReference type="GO" id="GO:0042286">
    <property type="term" value="F:glutamate-1-semialdehyde 2,1-aminomutase activity"/>
    <property type="evidence" value="ECO:0007669"/>
    <property type="project" value="UniProtKB-UniRule"/>
</dbReference>
<dbReference type="FunFam" id="3.40.640.10:FF:000021">
    <property type="entry name" value="Glutamate-1-semialdehyde 2,1-aminomutase"/>
    <property type="match status" value="1"/>
</dbReference>
<dbReference type="InterPro" id="IPR004639">
    <property type="entry name" value="4pyrrol_synth_GluAld_NH2Trfase"/>
</dbReference>
<protein>
    <recommendedName>
        <fullName evidence="9">Glutamate-1-semialdehyde 2,1-aminomutase</fullName>
        <shortName evidence="9">GSA</shortName>
        <ecNumber evidence="9">5.4.3.8</ecNumber>
    </recommendedName>
    <alternativeName>
        <fullName evidence="9">Glutamate-1-semialdehyde aminotransferase</fullName>
        <shortName evidence="9">GSA-AT</shortName>
    </alternativeName>
</protein>
<dbReference type="InterPro" id="IPR005814">
    <property type="entry name" value="Aminotrans_3"/>
</dbReference>
<dbReference type="EMBL" id="RBIJ01000002">
    <property type="protein sequence ID" value="RKQ85424.1"/>
    <property type="molecule type" value="Genomic_DNA"/>
</dbReference>
<dbReference type="RefSeq" id="WP_121444101.1">
    <property type="nucleotide sequence ID" value="NZ_RBIJ01000002.1"/>
</dbReference>
<dbReference type="GO" id="GO:0005737">
    <property type="term" value="C:cytoplasm"/>
    <property type="evidence" value="ECO:0007669"/>
    <property type="project" value="UniProtKB-SubCell"/>
</dbReference>
<dbReference type="GO" id="GO:0008483">
    <property type="term" value="F:transaminase activity"/>
    <property type="evidence" value="ECO:0007669"/>
    <property type="project" value="InterPro"/>
</dbReference>
<evidence type="ECO:0000256" key="3">
    <source>
        <dbReference type="ARBA" id="ARBA00004819"/>
    </source>
</evidence>
<dbReference type="InterPro" id="IPR015422">
    <property type="entry name" value="PyrdxlP-dep_Trfase_small"/>
</dbReference>
<evidence type="ECO:0000256" key="7">
    <source>
        <dbReference type="ARBA" id="ARBA00023235"/>
    </source>
</evidence>
<reference evidence="10 11" key="1">
    <citation type="submission" date="2018-10" db="EMBL/GenBank/DDBJ databases">
        <title>Genomic Encyclopedia of Type Strains, Phase IV (KMG-IV): sequencing the most valuable type-strain genomes for metagenomic binning, comparative biology and taxonomic classification.</title>
        <authorList>
            <person name="Goeker M."/>
        </authorList>
    </citation>
    <scope>NUCLEOTIDE SEQUENCE [LARGE SCALE GENOMIC DNA]</scope>
    <source>
        <strain evidence="10 11">DSM 22653</strain>
    </source>
</reference>
<organism evidence="10 11">
    <name type="scientific">Brockia lithotrophica</name>
    <dbReference type="NCBI Taxonomy" id="933949"/>
    <lineage>
        <taxon>Bacteria</taxon>
        <taxon>Bacillati</taxon>
        <taxon>Bacillota</taxon>
        <taxon>Bacilli</taxon>
        <taxon>Bacillales</taxon>
        <taxon>Bacillales Family X. Incertae Sedis</taxon>
        <taxon>Brockia</taxon>
    </lineage>
</organism>
<comment type="pathway">
    <text evidence="3">Porphyrin-containing compound metabolism; protoporphyrin-IX biosynthesis; 5-aminolevulinate from L-glutamyl-tRNA(Glu): step 2/2.</text>
</comment>
<keyword evidence="6 9" id="KW-0663">Pyridoxal phosphate</keyword>
<evidence type="ECO:0000256" key="2">
    <source>
        <dbReference type="ARBA" id="ARBA00001933"/>
    </source>
</evidence>
<evidence type="ECO:0000256" key="1">
    <source>
        <dbReference type="ARBA" id="ARBA00001579"/>
    </source>
</evidence>